<evidence type="ECO:0000313" key="5">
    <source>
        <dbReference type="Proteomes" id="UP000265000"/>
    </source>
</evidence>
<feature type="domain" description="Ig-like" evidence="3">
    <location>
        <begin position="29"/>
        <end position="103"/>
    </location>
</feature>
<dbReference type="SUPFAM" id="SSF48726">
    <property type="entry name" value="Immunoglobulin"/>
    <property type="match status" value="1"/>
</dbReference>
<dbReference type="GO" id="GO:0042110">
    <property type="term" value="P:T cell activation"/>
    <property type="evidence" value="ECO:0007669"/>
    <property type="project" value="TreeGrafter"/>
</dbReference>
<evidence type="ECO:0000256" key="2">
    <source>
        <dbReference type="SAM" id="SignalP"/>
    </source>
</evidence>
<dbReference type="PANTHER" id="PTHR11422:SF5">
    <property type="entry name" value="DIVERSE IMMUNOGLOBULIN DOMAIN-CONTAINING PROTEIN 1.1 ISOFORM X1-RELATED"/>
    <property type="match status" value="1"/>
</dbReference>
<dbReference type="SMART" id="SM00409">
    <property type="entry name" value="IG"/>
    <property type="match status" value="2"/>
</dbReference>
<organism evidence="4 5">
    <name type="scientific">Fundulus heteroclitus</name>
    <name type="common">Killifish</name>
    <name type="synonym">Mummichog</name>
    <dbReference type="NCBI Taxonomy" id="8078"/>
    <lineage>
        <taxon>Eukaryota</taxon>
        <taxon>Metazoa</taxon>
        <taxon>Chordata</taxon>
        <taxon>Craniata</taxon>
        <taxon>Vertebrata</taxon>
        <taxon>Euteleostomi</taxon>
        <taxon>Actinopterygii</taxon>
        <taxon>Neopterygii</taxon>
        <taxon>Teleostei</taxon>
        <taxon>Neoteleostei</taxon>
        <taxon>Acanthomorphata</taxon>
        <taxon>Ovalentaria</taxon>
        <taxon>Atherinomorphae</taxon>
        <taxon>Cyprinodontiformes</taxon>
        <taxon>Fundulidae</taxon>
        <taxon>Fundulus</taxon>
    </lineage>
</organism>
<keyword evidence="2" id="KW-0732">Signal</keyword>
<dbReference type="Pfam" id="PF07686">
    <property type="entry name" value="V-set"/>
    <property type="match status" value="1"/>
</dbReference>
<evidence type="ECO:0000313" key="4">
    <source>
        <dbReference type="Ensembl" id="ENSFHEP00000013463.1"/>
    </source>
</evidence>
<dbReference type="InterPro" id="IPR003598">
    <property type="entry name" value="Ig_sub2"/>
</dbReference>
<dbReference type="STRING" id="8078.ENSFHEP00000013463"/>
<dbReference type="PROSITE" id="PS50835">
    <property type="entry name" value="IG_LIKE"/>
    <property type="match status" value="2"/>
</dbReference>
<dbReference type="InterPro" id="IPR003599">
    <property type="entry name" value="Ig_sub"/>
</dbReference>
<protein>
    <submittedName>
        <fullName evidence="4">Uncharacterized LOC105922415</fullName>
    </submittedName>
</protein>
<dbReference type="GO" id="GO:0070374">
    <property type="term" value="P:positive regulation of ERK1 and ERK2 cascade"/>
    <property type="evidence" value="ECO:0007669"/>
    <property type="project" value="TreeGrafter"/>
</dbReference>
<dbReference type="CDD" id="cd00096">
    <property type="entry name" value="Ig"/>
    <property type="match status" value="1"/>
</dbReference>
<dbReference type="AlphaFoldDB" id="A0A3Q2PJM9"/>
<dbReference type="Proteomes" id="UP000265000">
    <property type="component" value="Unplaced"/>
</dbReference>
<dbReference type="GO" id="GO:0042289">
    <property type="term" value="F:MHC class II protein binding"/>
    <property type="evidence" value="ECO:0007669"/>
    <property type="project" value="TreeGrafter"/>
</dbReference>
<feature type="domain" description="Ig-like" evidence="3">
    <location>
        <begin position="123"/>
        <end position="210"/>
    </location>
</feature>
<dbReference type="GeneTree" id="ENSGT00970000193439"/>
<dbReference type="GO" id="GO:0045121">
    <property type="term" value="C:membrane raft"/>
    <property type="evidence" value="ECO:0007669"/>
    <property type="project" value="TreeGrafter"/>
</dbReference>
<dbReference type="GO" id="GO:0009897">
    <property type="term" value="C:external side of plasma membrane"/>
    <property type="evidence" value="ECO:0007669"/>
    <property type="project" value="TreeGrafter"/>
</dbReference>
<dbReference type="SMART" id="SM00408">
    <property type="entry name" value="IGc2"/>
    <property type="match status" value="1"/>
</dbReference>
<reference evidence="4" key="2">
    <citation type="submission" date="2025-09" db="UniProtKB">
        <authorList>
            <consortium name="Ensembl"/>
        </authorList>
    </citation>
    <scope>IDENTIFICATION</scope>
</reference>
<dbReference type="InterPro" id="IPR036179">
    <property type="entry name" value="Ig-like_dom_sf"/>
</dbReference>
<proteinExistence type="predicted"/>
<dbReference type="InterPro" id="IPR013783">
    <property type="entry name" value="Ig-like_fold"/>
</dbReference>
<sequence>MALLAFTLLLVFQFKGTSGGHQYLYHKTGEDVVLACNSDSPSYTCSTVTWIYNRGGGSNSEDKVQDGKVKSDLPGSARLSVDGDCSLIISNVTTEDAGHYTCRPGSGGRLDGFVYLSILTISPSVPTADPTNYANVTFECTLWRYSALGPCPTNSILWVDDTGTKLLGEDDGYKFERQTNCVSSLTVKHLSSSNRRYTCQHVMEDEVKITVHIPASYFSTDPVHNSSLIIVGPVIGGLLVLVVIVGVLIKSRRKTRVPDHQMNNRDVEIHNNQIHLYDEPHANVTYASIDHLNPQASRKKMLREDEDLVTYSAVRTTVKTEEDIDSCRTYSVTDKPE</sequence>
<reference evidence="4" key="1">
    <citation type="submission" date="2025-08" db="UniProtKB">
        <authorList>
            <consortium name="Ensembl"/>
        </authorList>
    </citation>
    <scope>IDENTIFICATION</scope>
</reference>
<feature type="signal peptide" evidence="2">
    <location>
        <begin position="1"/>
        <end position="19"/>
    </location>
</feature>
<accession>A0A3Q2PJM9</accession>
<keyword evidence="1" id="KW-0812">Transmembrane</keyword>
<dbReference type="GO" id="GO:1990782">
    <property type="term" value="F:protein tyrosine kinase binding"/>
    <property type="evidence" value="ECO:0007669"/>
    <property type="project" value="TreeGrafter"/>
</dbReference>
<evidence type="ECO:0000256" key="1">
    <source>
        <dbReference type="SAM" id="Phobius"/>
    </source>
</evidence>
<dbReference type="GO" id="GO:0035723">
    <property type="term" value="P:interleukin-15-mediated signaling pathway"/>
    <property type="evidence" value="ECO:0007669"/>
    <property type="project" value="TreeGrafter"/>
</dbReference>
<keyword evidence="1" id="KW-0472">Membrane</keyword>
<dbReference type="Gene3D" id="2.60.40.10">
    <property type="entry name" value="Immunoglobulins"/>
    <property type="match status" value="1"/>
</dbReference>
<dbReference type="InterPro" id="IPR013106">
    <property type="entry name" value="Ig_V-set"/>
</dbReference>
<dbReference type="Ensembl" id="ENSFHET00000021079.1">
    <property type="protein sequence ID" value="ENSFHEP00000013463.1"/>
    <property type="gene ID" value="ENSFHEG00000014951.1"/>
</dbReference>
<dbReference type="InterPro" id="IPR007110">
    <property type="entry name" value="Ig-like_dom"/>
</dbReference>
<feature type="transmembrane region" description="Helical" evidence="1">
    <location>
        <begin position="228"/>
        <end position="249"/>
    </location>
</feature>
<keyword evidence="1" id="KW-1133">Transmembrane helix</keyword>
<name>A0A3Q2PJM9_FUNHE</name>
<dbReference type="PANTHER" id="PTHR11422">
    <property type="entry name" value="T-CELL SURFACE GLYCOPROTEIN CD4"/>
    <property type="match status" value="1"/>
</dbReference>
<feature type="chain" id="PRO_5018777104" evidence="2">
    <location>
        <begin position="20"/>
        <end position="337"/>
    </location>
</feature>
<evidence type="ECO:0000259" key="3">
    <source>
        <dbReference type="PROSITE" id="PS50835"/>
    </source>
</evidence>
<keyword evidence="5" id="KW-1185">Reference proteome</keyword>